<protein>
    <recommendedName>
        <fullName evidence="3">Protein FAR1-RELATED SEQUENCE</fullName>
    </recommendedName>
</protein>
<dbReference type="AlphaFoldDB" id="A0A1B6PU67"/>
<dbReference type="Gramene" id="KXG29203">
    <property type="protein sequence ID" value="KXG29203"/>
    <property type="gene ID" value="SORBI_3005G226300"/>
</dbReference>
<dbReference type="PANTHER" id="PTHR47482:SF5">
    <property type="entry name" value="FAR1 DOMAIN-CONTAINING PROTEIN"/>
    <property type="match status" value="1"/>
</dbReference>
<dbReference type="OrthoDB" id="692211at2759"/>
<dbReference type="EMBL" id="CM000764">
    <property type="protein sequence ID" value="KXG29203.1"/>
    <property type="molecule type" value="Genomic_DNA"/>
</dbReference>
<reference evidence="2" key="2">
    <citation type="journal article" date="2018" name="Plant J.">
        <title>The Sorghum bicolor reference genome: improved assembly, gene annotations, a transcriptome atlas, and signatures of genome organization.</title>
        <authorList>
            <person name="McCormick R.F."/>
            <person name="Truong S.K."/>
            <person name="Sreedasyam A."/>
            <person name="Jenkins J."/>
            <person name="Shu S."/>
            <person name="Sims D."/>
            <person name="Kennedy M."/>
            <person name="Amirebrahimi M."/>
            <person name="Weers B.D."/>
            <person name="McKinley B."/>
            <person name="Mattison A."/>
            <person name="Morishige D.T."/>
            <person name="Grimwood J."/>
            <person name="Schmutz J."/>
            <person name="Mullet J.E."/>
        </authorList>
    </citation>
    <scope>NUCLEOTIDE SEQUENCE [LARGE SCALE GENOMIC DNA]</scope>
    <source>
        <strain evidence="2">cv. BTx623</strain>
    </source>
</reference>
<evidence type="ECO:0008006" key="3">
    <source>
        <dbReference type="Google" id="ProtNLM"/>
    </source>
</evidence>
<reference evidence="1 2" key="1">
    <citation type="journal article" date="2009" name="Nature">
        <title>The Sorghum bicolor genome and the diversification of grasses.</title>
        <authorList>
            <person name="Paterson A.H."/>
            <person name="Bowers J.E."/>
            <person name="Bruggmann R."/>
            <person name="Dubchak I."/>
            <person name="Grimwood J."/>
            <person name="Gundlach H."/>
            <person name="Haberer G."/>
            <person name="Hellsten U."/>
            <person name="Mitros T."/>
            <person name="Poliakov A."/>
            <person name="Schmutz J."/>
            <person name="Spannagl M."/>
            <person name="Tang H."/>
            <person name="Wang X."/>
            <person name="Wicker T."/>
            <person name="Bharti A.K."/>
            <person name="Chapman J."/>
            <person name="Feltus F.A."/>
            <person name="Gowik U."/>
            <person name="Grigoriev I.V."/>
            <person name="Lyons E."/>
            <person name="Maher C.A."/>
            <person name="Martis M."/>
            <person name="Narechania A."/>
            <person name="Otillar R.P."/>
            <person name="Penning B.W."/>
            <person name="Salamov A.A."/>
            <person name="Wang Y."/>
            <person name="Zhang L."/>
            <person name="Carpita N.C."/>
            <person name="Freeling M."/>
            <person name="Gingle A.R."/>
            <person name="Hash C.T."/>
            <person name="Keller B."/>
            <person name="Klein P."/>
            <person name="Kresovich S."/>
            <person name="McCann M.C."/>
            <person name="Ming R."/>
            <person name="Peterson D.G."/>
            <person name="Mehboob-ur-Rahman"/>
            <person name="Ware D."/>
            <person name="Westhoff P."/>
            <person name="Mayer K.F."/>
            <person name="Messing J."/>
            <person name="Rokhsar D.S."/>
        </authorList>
    </citation>
    <scope>NUCLEOTIDE SEQUENCE [LARGE SCALE GENOMIC DNA]</scope>
    <source>
        <strain evidence="2">cv. BTx623</strain>
    </source>
</reference>
<dbReference type="Proteomes" id="UP000000768">
    <property type="component" value="Chromosome 5"/>
</dbReference>
<dbReference type="InParanoid" id="A0A1B6PU67"/>
<evidence type="ECO:0000313" key="1">
    <source>
        <dbReference type="EMBL" id="KXG29203.1"/>
    </source>
</evidence>
<name>A0A1B6PU67_SORBI</name>
<sequence>MDARKVQPDSDGAVPFVQTSIDFEHLFPHMPLPHLDNIIHSSHFDNAKNLQGHCSSDGAVFRSFQQLLMDASSGVLCSSFSNAALSPLGAFATIQNGSHTHMTFDTPEEFTQQDVPDDGYSAGTESEHDTVSPNHSLERIDEDNNIHISNSENDDYVAIFSDSIGQDDFMSGRDFDYGDFAVGIDDTDLNASDLENVSFGKDDVDICPGPNFSDLCTEDNVATADHSVAPAEKINMSNDKEIHVSLLGDCGCSDHAIAHEISSLYQDGVSRGFFKRQRLGSNPKSVDCRKPRDMGALEVAMRTAGQRQTTEVFEPTLGMVFDSYEEGYEFYNLYSWEAGFGIIYNRNATRKNDKDYRTMQEFCC</sequence>
<keyword evidence="2" id="KW-1185">Reference proteome</keyword>
<proteinExistence type="predicted"/>
<accession>A0A1B6PU67</accession>
<dbReference type="PANTHER" id="PTHR47482">
    <property type="entry name" value="OS11G0632001 PROTEIN"/>
    <property type="match status" value="1"/>
</dbReference>
<gene>
    <name evidence="1" type="ORF">SORBI_3005G226300</name>
</gene>
<evidence type="ECO:0000313" key="2">
    <source>
        <dbReference type="Proteomes" id="UP000000768"/>
    </source>
</evidence>
<organism evidence="1 2">
    <name type="scientific">Sorghum bicolor</name>
    <name type="common">Sorghum</name>
    <name type="synonym">Sorghum vulgare</name>
    <dbReference type="NCBI Taxonomy" id="4558"/>
    <lineage>
        <taxon>Eukaryota</taxon>
        <taxon>Viridiplantae</taxon>
        <taxon>Streptophyta</taxon>
        <taxon>Embryophyta</taxon>
        <taxon>Tracheophyta</taxon>
        <taxon>Spermatophyta</taxon>
        <taxon>Magnoliopsida</taxon>
        <taxon>Liliopsida</taxon>
        <taxon>Poales</taxon>
        <taxon>Poaceae</taxon>
        <taxon>PACMAD clade</taxon>
        <taxon>Panicoideae</taxon>
        <taxon>Andropogonodae</taxon>
        <taxon>Andropogoneae</taxon>
        <taxon>Sorghinae</taxon>
        <taxon>Sorghum</taxon>
    </lineage>
</organism>